<sequence length="98" mass="11467">MIHKDIIISKIIDDIMVRCPFKLCKWKGNLSQMRKHSKDCLMDPNKAPKWLFTEGLATQKDGLSENKEIEVAQPLSLRARLYQSEEQRDKLFAMMDDN</sequence>
<keyword evidence="2" id="KW-1185">Reference proteome</keyword>
<dbReference type="Proteomes" id="UP001439008">
    <property type="component" value="Unassembled WGS sequence"/>
</dbReference>
<reference evidence="1 2" key="1">
    <citation type="journal article" date="2024" name="BMC Biol.">
        <title>Comparative genomics of Ascetosporea gives new insight into the evolutionary basis for animal parasitism in Rhizaria.</title>
        <authorList>
            <person name="Hiltunen Thoren M."/>
            <person name="Onut-Brannstrom I."/>
            <person name="Alfjorden A."/>
            <person name="Peckova H."/>
            <person name="Swords F."/>
            <person name="Hooper C."/>
            <person name="Holzer A.S."/>
            <person name="Bass D."/>
            <person name="Burki F."/>
        </authorList>
    </citation>
    <scope>NUCLEOTIDE SEQUENCE [LARGE SCALE GENOMIC DNA]</scope>
    <source>
        <strain evidence="1">20-A016</strain>
    </source>
</reference>
<proteinExistence type="predicted"/>
<evidence type="ECO:0000313" key="1">
    <source>
        <dbReference type="EMBL" id="MES1921129.1"/>
    </source>
</evidence>
<organism evidence="1 2">
    <name type="scientific">Bonamia ostreae</name>
    <dbReference type="NCBI Taxonomy" id="126728"/>
    <lineage>
        <taxon>Eukaryota</taxon>
        <taxon>Sar</taxon>
        <taxon>Rhizaria</taxon>
        <taxon>Endomyxa</taxon>
        <taxon>Ascetosporea</taxon>
        <taxon>Haplosporida</taxon>
        <taxon>Bonamia</taxon>
    </lineage>
</organism>
<comment type="caution">
    <text evidence="1">The sequence shown here is derived from an EMBL/GenBank/DDBJ whole genome shotgun (WGS) entry which is preliminary data.</text>
</comment>
<accession>A0ABV2ANP3</accession>
<evidence type="ECO:0000313" key="2">
    <source>
        <dbReference type="Proteomes" id="UP001439008"/>
    </source>
</evidence>
<dbReference type="EMBL" id="JBDODL010001101">
    <property type="protein sequence ID" value="MES1921129.1"/>
    <property type="molecule type" value="Genomic_DNA"/>
</dbReference>
<name>A0ABV2ANP3_9EUKA</name>
<protein>
    <submittedName>
        <fullName evidence="1">Uncharacterized protein</fullName>
    </submittedName>
</protein>
<gene>
    <name evidence="1" type="ORF">MHBO_002711</name>
</gene>